<dbReference type="RefSeq" id="XP_002780252.1">
    <property type="nucleotide sequence ID" value="XM_002780206.1"/>
</dbReference>
<dbReference type="GO" id="GO:0035556">
    <property type="term" value="P:intracellular signal transduction"/>
    <property type="evidence" value="ECO:0007669"/>
    <property type="project" value="InterPro"/>
</dbReference>
<dbReference type="PANTHER" id="PTHR43336">
    <property type="entry name" value="OXYGEN SENSOR HISTIDINE KINASE RESPONSE REGULATOR DEVS/DOSS"/>
    <property type="match status" value="1"/>
</dbReference>
<evidence type="ECO:0000313" key="2">
    <source>
        <dbReference type="EMBL" id="EER12047.1"/>
    </source>
</evidence>
<name>C5KU05_PERM5</name>
<organism evidence="3">
    <name type="scientific">Perkinsus marinus (strain ATCC 50983 / TXsc)</name>
    <dbReference type="NCBI Taxonomy" id="423536"/>
    <lineage>
        <taxon>Eukaryota</taxon>
        <taxon>Sar</taxon>
        <taxon>Alveolata</taxon>
        <taxon>Perkinsozoa</taxon>
        <taxon>Perkinsea</taxon>
        <taxon>Perkinsida</taxon>
        <taxon>Perkinsidae</taxon>
        <taxon>Perkinsus</taxon>
    </lineage>
</organism>
<reference evidence="2 3" key="1">
    <citation type="submission" date="2008-07" db="EMBL/GenBank/DDBJ databases">
        <authorList>
            <person name="El-Sayed N."/>
            <person name="Caler E."/>
            <person name="Inman J."/>
            <person name="Amedeo P."/>
            <person name="Hass B."/>
            <person name="Wortman J."/>
        </authorList>
    </citation>
    <scope>NUCLEOTIDE SEQUENCE [LARGE SCALE GENOMIC DNA]</scope>
    <source>
        <strain evidence="3">ATCC 50983 / TXsc</strain>
    </source>
</reference>
<dbReference type="InParanoid" id="C5KU05"/>
<dbReference type="Proteomes" id="UP000007800">
    <property type="component" value="Unassembled WGS sequence"/>
</dbReference>
<dbReference type="SUPFAM" id="SSF55073">
    <property type="entry name" value="Nucleotide cyclase"/>
    <property type="match status" value="1"/>
</dbReference>
<feature type="non-terminal residue" evidence="2">
    <location>
        <position position="1"/>
    </location>
</feature>
<evidence type="ECO:0000313" key="3">
    <source>
        <dbReference type="Proteomes" id="UP000007800"/>
    </source>
</evidence>
<sequence>IGEIVHGIVDDFHGVANRNLGEAFLMVWRLPSSEVEEMDAEIAKKRQKLADMSVMAFVKILVAINKSPVLGEYRNHPGLFGRLGDAYKVSMGFGLHVGWAIEGAIGSKFKIDASYLSPNVNMASRLAAATKQYGTNILCSEALIRNMCSENMRKYGRVIDNVMVKGSKVPVRLYAVDVDVNSLE</sequence>
<protein>
    <submittedName>
        <fullName evidence="2">Guanylyl cyclase, putative</fullName>
    </submittedName>
</protein>
<evidence type="ECO:0000259" key="1">
    <source>
        <dbReference type="PROSITE" id="PS50125"/>
    </source>
</evidence>
<dbReference type="Gene3D" id="3.30.70.1230">
    <property type="entry name" value="Nucleotide cyclase"/>
    <property type="match status" value="1"/>
</dbReference>
<keyword evidence="3" id="KW-1185">Reference proteome</keyword>
<dbReference type="CDD" id="cd07302">
    <property type="entry name" value="CHD"/>
    <property type="match status" value="1"/>
</dbReference>
<dbReference type="OrthoDB" id="60033at2759"/>
<proteinExistence type="predicted"/>
<dbReference type="PANTHER" id="PTHR43336:SF3">
    <property type="entry name" value="GUANYLATE CYCLASE DOMAIN-CONTAINING PROTEIN"/>
    <property type="match status" value="1"/>
</dbReference>
<feature type="non-terminal residue" evidence="2">
    <location>
        <position position="184"/>
    </location>
</feature>
<dbReference type="GeneID" id="9060960"/>
<dbReference type="InterPro" id="IPR029787">
    <property type="entry name" value="Nucleotide_cyclase"/>
</dbReference>
<dbReference type="PROSITE" id="PS50125">
    <property type="entry name" value="GUANYLATE_CYCLASE_2"/>
    <property type="match status" value="1"/>
</dbReference>
<feature type="domain" description="Guanylate cyclase" evidence="1">
    <location>
        <begin position="18"/>
        <end position="127"/>
    </location>
</feature>
<dbReference type="AlphaFoldDB" id="C5KU05"/>
<dbReference type="GO" id="GO:0009190">
    <property type="term" value="P:cyclic nucleotide biosynthetic process"/>
    <property type="evidence" value="ECO:0007669"/>
    <property type="project" value="InterPro"/>
</dbReference>
<dbReference type="Pfam" id="PF00211">
    <property type="entry name" value="Guanylate_cyc"/>
    <property type="match status" value="1"/>
</dbReference>
<accession>C5KU05</accession>
<dbReference type="EMBL" id="GG676180">
    <property type="protein sequence ID" value="EER12047.1"/>
    <property type="molecule type" value="Genomic_DNA"/>
</dbReference>
<dbReference type="InterPro" id="IPR001054">
    <property type="entry name" value="A/G_cyclase"/>
</dbReference>
<gene>
    <name evidence="2" type="ORF">Pmar_PMAR019153</name>
</gene>